<evidence type="ECO:0000256" key="1">
    <source>
        <dbReference type="SAM" id="MobiDB-lite"/>
    </source>
</evidence>
<reference evidence="2 3" key="1">
    <citation type="submission" date="2019-10" db="EMBL/GenBank/DDBJ databases">
        <authorList>
            <person name="Palmer J.M."/>
        </authorList>
    </citation>
    <scope>NUCLEOTIDE SEQUENCE [LARGE SCALE GENOMIC DNA]</scope>
    <source>
        <strain evidence="2 3">TWF506</strain>
    </source>
</reference>
<comment type="caution">
    <text evidence="2">The sequence shown here is derived from an EMBL/GenBank/DDBJ whole genome shotgun (WGS) entry which is preliminary data.</text>
</comment>
<gene>
    <name evidence="2" type="ORF">TWF506_002032</name>
</gene>
<feature type="region of interest" description="Disordered" evidence="1">
    <location>
        <begin position="112"/>
        <end position="145"/>
    </location>
</feature>
<proteinExistence type="predicted"/>
<sequence length="348" mass="38151">MPSVFSCFGRIFKRRKNMKISSPLETTPEGPRPARHTSNPPLSVKTPNLSTFGAHTSSGPRSPNLVYSNNNGRGSIVSRRPNVTNSNPTISVTTPGATSFPLTSPQVPNFFAKSSSSSSSQEEVYLTDEKKNSSSSEFPRTPGTFDFDATPRIHRIFKILSPPPTKLTFTEAVRPEPVVIEPKESMASRISKRLSRRWTSKNANFNTSNTNISITSSPKPRDLNLGTPRSIPEMCYSPQYIPGVSYESSLPSSPRVYTTPLSPPPIPSLPLSARNGLGQCLTTRLPNGEVKPVTMVPKLKLSVPMISRVQAFEATPIEASPVCDPWRHRKEEIEGILSRMLGKGLSFV</sequence>
<dbReference type="EMBL" id="JAVHJM010000001">
    <property type="protein sequence ID" value="KAK6521828.1"/>
    <property type="molecule type" value="Genomic_DNA"/>
</dbReference>
<keyword evidence="3" id="KW-1185">Reference proteome</keyword>
<feature type="compositionally biased region" description="Polar residues" evidence="1">
    <location>
        <begin position="36"/>
        <end position="73"/>
    </location>
</feature>
<feature type="region of interest" description="Disordered" evidence="1">
    <location>
        <begin position="17"/>
        <end position="99"/>
    </location>
</feature>
<feature type="compositionally biased region" description="Polar residues" evidence="1">
    <location>
        <begin position="81"/>
        <end position="99"/>
    </location>
</feature>
<evidence type="ECO:0000313" key="2">
    <source>
        <dbReference type="EMBL" id="KAK6521828.1"/>
    </source>
</evidence>
<accession>A0AAN8NI78</accession>
<dbReference type="Proteomes" id="UP001307849">
    <property type="component" value="Unassembled WGS sequence"/>
</dbReference>
<evidence type="ECO:0000313" key="3">
    <source>
        <dbReference type="Proteomes" id="UP001307849"/>
    </source>
</evidence>
<protein>
    <submittedName>
        <fullName evidence="2">Uncharacterized protein</fullName>
    </submittedName>
</protein>
<dbReference type="AlphaFoldDB" id="A0AAN8NI78"/>
<organism evidence="2 3">
    <name type="scientific">Arthrobotrys conoides</name>
    <dbReference type="NCBI Taxonomy" id="74498"/>
    <lineage>
        <taxon>Eukaryota</taxon>
        <taxon>Fungi</taxon>
        <taxon>Dikarya</taxon>
        <taxon>Ascomycota</taxon>
        <taxon>Pezizomycotina</taxon>
        <taxon>Orbiliomycetes</taxon>
        <taxon>Orbiliales</taxon>
        <taxon>Orbiliaceae</taxon>
        <taxon>Arthrobotrys</taxon>
    </lineage>
</organism>
<name>A0AAN8NI78_9PEZI</name>